<dbReference type="EMBL" id="SJPH01000004">
    <property type="protein sequence ID" value="TWT43500.1"/>
    <property type="molecule type" value="Genomic_DNA"/>
</dbReference>
<proteinExistence type="predicted"/>
<comment type="caution">
    <text evidence="2">The sequence shown here is derived from an EMBL/GenBank/DDBJ whole genome shotgun (WGS) entry which is preliminary data.</text>
</comment>
<protein>
    <submittedName>
        <fullName evidence="2">Uncharacterized protein</fullName>
    </submittedName>
</protein>
<sequence>MEVKHIILGLLEAGAWYFFIYYLLDTLRKPNRSPWIAAGVLLALFYLGFMLCPWVKHTPVWQQL</sequence>
<reference evidence="2 3" key="1">
    <citation type="submission" date="2019-02" db="EMBL/GenBank/DDBJ databases">
        <title>Deep-cultivation of Planctomycetes and their phenomic and genomic characterization uncovers novel biology.</title>
        <authorList>
            <person name="Wiegand S."/>
            <person name="Jogler M."/>
            <person name="Boedeker C."/>
            <person name="Pinto D."/>
            <person name="Vollmers J."/>
            <person name="Rivas-Marin E."/>
            <person name="Kohn T."/>
            <person name="Peeters S.H."/>
            <person name="Heuer A."/>
            <person name="Rast P."/>
            <person name="Oberbeckmann S."/>
            <person name="Bunk B."/>
            <person name="Jeske O."/>
            <person name="Meyerdierks A."/>
            <person name="Storesund J.E."/>
            <person name="Kallscheuer N."/>
            <person name="Luecker S."/>
            <person name="Lage O.M."/>
            <person name="Pohl T."/>
            <person name="Merkel B.J."/>
            <person name="Hornburger P."/>
            <person name="Mueller R.-W."/>
            <person name="Bruemmer F."/>
            <person name="Labrenz M."/>
            <person name="Spormann A.M."/>
            <person name="Op Den Camp H."/>
            <person name="Overmann J."/>
            <person name="Amann R."/>
            <person name="Jetten M.S.M."/>
            <person name="Mascher T."/>
            <person name="Medema M.H."/>
            <person name="Devos D.P."/>
            <person name="Kaster A.-K."/>
            <person name="Ovreas L."/>
            <person name="Rohde M."/>
            <person name="Galperin M.Y."/>
            <person name="Jogler C."/>
        </authorList>
    </citation>
    <scope>NUCLEOTIDE SEQUENCE [LARGE SCALE GENOMIC DNA]</scope>
    <source>
        <strain evidence="2 3">Pla111</strain>
    </source>
</reference>
<keyword evidence="1" id="KW-1133">Transmembrane helix</keyword>
<dbReference type="Proteomes" id="UP000318995">
    <property type="component" value="Unassembled WGS sequence"/>
</dbReference>
<dbReference type="AlphaFoldDB" id="A0A5C5VYJ5"/>
<evidence type="ECO:0000313" key="2">
    <source>
        <dbReference type="EMBL" id="TWT43500.1"/>
    </source>
</evidence>
<feature type="transmembrane region" description="Helical" evidence="1">
    <location>
        <begin position="6"/>
        <end position="24"/>
    </location>
</feature>
<evidence type="ECO:0000256" key="1">
    <source>
        <dbReference type="SAM" id="Phobius"/>
    </source>
</evidence>
<evidence type="ECO:0000313" key="3">
    <source>
        <dbReference type="Proteomes" id="UP000318995"/>
    </source>
</evidence>
<gene>
    <name evidence="2" type="ORF">Pla111_24510</name>
</gene>
<keyword evidence="3" id="KW-1185">Reference proteome</keyword>
<keyword evidence="1" id="KW-0472">Membrane</keyword>
<organism evidence="2 3">
    <name type="scientific">Botrimarina hoheduenensis</name>
    <dbReference type="NCBI Taxonomy" id="2528000"/>
    <lineage>
        <taxon>Bacteria</taxon>
        <taxon>Pseudomonadati</taxon>
        <taxon>Planctomycetota</taxon>
        <taxon>Planctomycetia</taxon>
        <taxon>Pirellulales</taxon>
        <taxon>Lacipirellulaceae</taxon>
        <taxon>Botrimarina</taxon>
    </lineage>
</organism>
<name>A0A5C5VYJ5_9BACT</name>
<keyword evidence="1" id="KW-0812">Transmembrane</keyword>
<dbReference type="OrthoDB" id="286047at2"/>
<dbReference type="RefSeq" id="WP_146574658.1">
    <property type="nucleotide sequence ID" value="NZ_SJPH01000004.1"/>
</dbReference>
<feature type="transmembrane region" description="Helical" evidence="1">
    <location>
        <begin position="36"/>
        <end position="56"/>
    </location>
</feature>
<accession>A0A5C5VYJ5</accession>